<dbReference type="EMBL" id="JAVDTF010000002">
    <property type="protein sequence ID" value="MDR6784360.1"/>
    <property type="molecule type" value="Genomic_DNA"/>
</dbReference>
<name>A0ACC6KYB6_9SPHI</name>
<accession>A0ACC6KYB6</accession>
<dbReference type="Proteomes" id="UP001246858">
    <property type="component" value="Unassembled WGS sequence"/>
</dbReference>
<evidence type="ECO:0000313" key="2">
    <source>
        <dbReference type="Proteomes" id="UP001246858"/>
    </source>
</evidence>
<gene>
    <name evidence="1" type="ORF">J2X78_002925</name>
</gene>
<proteinExistence type="predicted"/>
<comment type="caution">
    <text evidence="1">The sequence shown here is derived from an EMBL/GenBank/DDBJ whole genome shotgun (WGS) entry which is preliminary data.</text>
</comment>
<protein>
    <submittedName>
        <fullName evidence="1">Uncharacterized protein</fullName>
    </submittedName>
</protein>
<evidence type="ECO:0000313" key="1">
    <source>
        <dbReference type="EMBL" id="MDR6784360.1"/>
    </source>
</evidence>
<reference evidence="1" key="1">
    <citation type="submission" date="2023-07" db="EMBL/GenBank/DDBJ databases">
        <title>Sorghum-associated microbial communities from plants grown in Nebraska, USA.</title>
        <authorList>
            <person name="Schachtman D."/>
        </authorList>
    </citation>
    <scope>NUCLEOTIDE SEQUENCE</scope>
    <source>
        <strain evidence="1">2697</strain>
    </source>
</reference>
<keyword evidence="2" id="KW-1185">Reference proteome</keyword>
<sequence>MKQAVTQKLSAGNDFDLFRTIMAQIEDGGCLTELLNWMLYDKCEDLMEDAEIYAALHPKDAGSFLLERRLAIYTLLINKTKRKLYPKQEEQILSIEEKLLQLCGFYTKLYNSL</sequence>
<organism evidence="1 2">
    <name type="scientific">Pedobacter africanus</name>
    <dbReference type="NCBI Taxonomy" id="151894"/>
    <lineage>
        <taxon>Bacteria</taxon>
        <taxon>Pseudomonadati</taxon>
        <taxon>Bacteroidota</taxon>
        <taxon>Sphingobacteriia</taxon>
        <taxon>Sphingobacteriales</taxon>
        <taxon>Sphingobacteriaceae</taxon>
        <taxon>Pedobacter</taxon>
    </lineage>
</organism>